<reference evidence="3 4" key="1">
    <citation type="submission" date="2019-08" db="EMBL/GenBank/DDBJ databases">
        <title>Deep-cultivation of Planctomycetes and their phenomic and genomic characterization uncovers novel biology.</title>
        <authorList>
            <person name="Wiegand S."/>
            <person name="Jogler M."/>
            <person name="Boedeker C."/>
            <person name="Pinto D."/>
            <person name="Vollmers J."/>
            <person name="Rivas-Marin E."/>
            <person name="Kohn T."/>
            <person name="Peeters S.H."/>
            <person name="Heuer A."/>
            <person name="Rast P."/>
            <person name="Oberbeckmann S."/>
            <person name="Bunk B."/>
            <person name="Jeske O."/>
            <person name="Meyerdierks A."/>
            <person name="Storesund J.E."/>
            <person name="Kallscheuer N."/>
            <person name="Luecker S."/>
            <person name="Lage O.M."/>
            <person name="Pohl T."/>
            <person name="Merkel B.J."/>
            <person name="Hornburger P."/>
            <person name="Mueller R.-W."/>
            <person name="Bruemmer F."/>
            <person name="Labrenz M."/>
            <person name="Spormann A.M."/>
            <person name="Op den Camp H."/>
            <person name="Overmann J."/>
            <person name="Amann R."/>
            <person name="Jetten M.S.M."/>
            <person name="Mascher T."/>
            <person name="Medema M.H."/>
            <person name="Devos D.P."/>
            <person name="Kaster A.-K."/>
            <person name="Ovreas L."/>
            <person name="Rohde M."/>
            <person name="Galperin M.Y."/>
            <person name="Jogler C."/>
        </authorList>
    </citation>
    <scope>NUCLEOTIDE SEQUENCE [LARGE SCALE GENOMIC DNA]</scope>
    <source>
        <strain evidence="3 4">Pr1d</strain>
    </source>
</reference>
<dbReference type="Pfam" id="PF11954">
    <property type="entry name" value="DUF3471"/>
    <property type="match status" value="1"/>
</dbReference>
<proteinExistence type="predicted"/>
<evidence type="ECO:0000313" key="3">
    <source>
        <dbReference type="EMBL" id="QEG35654.1"/>
    </source>
</evidence>
<accession>A0A5B9Q9D7</accession>
<keyword evidence="3" id="KW-0121">Carboxypeptidase</keyword>
<dbReference type="SUPFAM" id="SSF56601">
    <property type="entry name" value="beta-lactamase/transpeptidase-like"/>
    <property type="match status" value="1"/>
</dbReference>
<protein>
    <submittedName>
        <fullName evidence="3">D-alanyl-D-alanine-carboxypeptidase/endopeptidase AmpH</fullName>
        <ecNumber evidence="3">3.4.-.-</ecNumber>
    </submittedName>
</protein>
<dbReference type="GO" id="GO:0004180">
    <property type="term" value="F:carboxypeptidase activity"/>
    <property type="evidence" value="ECO:0007669"/>
    <property type="project" value="UniProtKB-KW"/>
</dbReference>
<dbReference type="PANTHER" id="PTHR46825">
    <property type="entry name" value="D-ALANYL-D-ALANINE-CARBOXYPEPTIDASE/ENDOPEPTIDASE AMPH"/>
    <property type="match status" value="1"/>
</dbReference>
<evidence type="ECO:0000259" key="1">
    <source>
        <dbReference type="Pfam" id="PF00144"/>
    </source>
</evidence>
<dbReference type="InterPro" id="IPR050491">
    <property type="entry name" value="AmpC-like"/>
</dbReference>
<sequence>MEINFTRGFSQSRIVRFLEGLHFLERWKQVLSDWQQGKNLKINSIAGCSAVAFLACFALSIGTASAAELSPEKVKSALSGLEKVVNQTRQKTGVPGIAIAVVHQDEVVYLKGFGVRQSGHPSSVNADTVFQLASVSKPIATTVLAAMVGEGFIDWDDRVIDFDPGFRLRDPWVTREVTFRDLLCHRSGLPDHAGDLLEDLGYGQAEVFRRLRYLDTANNFRSQYAYTNFGFSEAGVAVARAAGTTWEDLCADKLYRPLGLNSTSSRFADFESAENRALLHVRVDGKWVAKHVRDPDAQSPAGGVSSTVRDMAQWMRLQLAEGQFDGKQIVAAAALDETHRPQIVSRPPQNPATDRAGWYALGWNVSYNDGGRIMLGHSGAFDMGAATVVNLLPAENLGIVVLTNAAPIGAAEAIAASYLDLVQTGKVERDWLKFFTGLIESTAEPATDYSQRPTEESPPLSAESYVGTYRNSYFGEIEVSNRKGALQLSMGPKQTLFPLRHRDRDVFIYKPAGEMASGLSAVTFRIGTNLQATTVTVENLDINGLGTFSRSPSEK</sequence>
<keyword evidence="4" id="KW-1185">Reference proteome</keyword>
<dbReference type="AlphaFoldDB" id="A0A5B9Q9D7"/>
<evidence type="ECO:0000259" key="2">
    <source>
        <dbReference type="Pfam" id="PF11954"/>
    </source>
</evidence>
<dbReference type="Gene3D" id="3.40.710.10">
    <property type="entry name" value="DD-peptidase/beta-lactamase superfamily"/>
    <property type="match status" value="1"/>
</dbReference>
<dbReference type="Gene3D" id="2.40.128.600">
    <property type="match status" value="1"/>
</dbReference>
<feature type="domain" description="Peptidase S12 Pab87-related C-terminal" evidence="2">
    <location>
        <begin position="452"/>
        <end position="538"/>
    </location>
</feature>
<dbReference type="InterPro" id="IPR021860">
    <property type="entry name" value="Peptidase_S12_Pab87-rel_C"/>
</dbReference>
<dbReference type="Proteomes" id="UP000323917">
    <property type="component" value="Chromosome"/>
</dbReference>
<organism evidence="3 4">
    <name type="scientific">Bythopirellula goksoeyrii</name>
    <dbReference type="NCBI Taxonomy" id="1400387"/>
    <lineage>
        <taxon>Bacteria</taxon>
        <taxon>Pseudomonadati</taxon>
        <taxon>Planctomycetota</taxon>
        <taxon>Planctomycetia</taxon>
        <taxon>Pirellulales</taxon>
        <taxon>Lacipirellulaceae</taxon>
        <taxon>Bythopirellula</taxon>
    </lineage>
</organism>
<evidence type="ECO:0000313" key="4">
    <source>
        <dbReference type="Proteomes" id="UP000323917"/>
    </source>
</evidence>
<dbReference type="InterPro" id="IPR012338">
    <property type="entry name" value="Beta-lactam/transpept-like"/>
</dbReference>
<keyword evidence="3" id="KW-0645">Protease</keyword>
<dbReference type="EMBL" id="CP042913">
    <property type="protein sequence ID" value="QEG35654.1"/>
    <property type="molecule type" value="Genomic_DNA"/>
</dbReference>
<dbReference type="KEGG" id="bgok:Pr1d_29560"/>
<name>A0A5B9Q9D7_9BACT</name>
<keyword evidence="3" id="KW-0378">Hydrolase</keyword>
<dbReference type="Pfam" id="PF00144">
    <property type="entry name" value="Beta-lactamase"/>
    <property type="match status" value="1"/>
</dbReference>
<dbReference type="EC" id="3.4.-.-" evidence="3"/>
<dbReference type="OrthoDB" id="284523at2"/>
<dbReference type="PANTHER" id="PTHR46825:SF15">
    <property type="entry name" value="BETA-LACTAMASE-RELATED DOMAIN-CONTAINING PROTEIN"/>
    <property type="match status" value="1"/>
</dbReference>
<gene>
    <name evidence="3" type="primary">ampH_3</name>
    <name evidence="3" type="ORF">Pr1d_29560</name>
</gene>
<dbReference type="InterPro" id="IPR001466">
    <property type="entry name" value="Beta-lactam-related"/>
</dbReference>
<feature type="domain" description="Beta-lactamase-related" evidence="1">
    <location>
        <begin position="82"/>
        <end position="413"/>
    </location>
</feature>